<comment type="caution">
    <text evidence="6">The sequence shown here is derived from an EMBL/GenBank/DDBJ whole genome shotgun (WGS) entry which is preliminary data.</text>
</comment>
<dbReference type="SUPFAM" id="SSF53335">
    <property type="entry name" value="S-adenosyl-L-methionine-dependent methyltransferases"/>
    <property type="match status" value="1"/>
</dbReference>
<proteinExistence type="predicted"/>
<evidence type="ECO:0000256" key="4">
    <source>
        <dbReference type="SAM" id="SignalP"/>
    </source>
</evidence>
<protein>
    <submittedName>
        <fullName evidence="6">SAM-dependent methyltransferase</fullName>
    </submittedName>
</protein>
<dbReference type="Proteomes" id="UP000186391">
    <property type="component" value="Unassembled WGS sequence"/>
</dbReference>
<sequence length="208" mass="22925">MQLRRMLILLVAGISAASLSVVGCTNQQGNVQADAQTPAITTQFQETPKPDVPYVPTSQEVVNAMLQLAQVSKNDVVYDLGSGDGRIPITAVQKYGVRRAVGVEINPELVQESKANAQKAGVSDRVTFQQQDLFQTQFDDATVVTLYLLPDVNLRLRPKLLQELKPGTRIVSHAFDMGEWKPQKTVQVQGSTLYLWVVPEQVPNNLLQ</sequence>
<gene>
    <name evidence="6" type="ORF">NIES592_11495</name>
</gene>
<feature type="domain" description="Methyltransferase" evidence="5">
    <location>
        <begin position="72"/>
        <end position="184"/>
    </location>
</feature>
<dbReference type="Pfam" id="PF13847">
    <property type="entry name" value="Methyltransf_31"/>
    <property type="match status" value="1"/>
</dbReference>
<keyword evidence="1 6" id="KW-0489">Methyltransferase</keyword>
<keyword evidence="7" id="KW-1185">Reference proteome</keyword>
<keyword evidence="3" id="KW-0949">S-adenosyl-L-methionine</keyword>
<dbReference type="GO" id="GO:0016279">
    <property type="term" value="F:protein-lysine N-methyltransferase activity"/>
    <property type="evidence" value="ECO:0007669"/>
    <property type="project" value="InterPro"/>
</dbReference>
<dbReference type="GO" id="GO:0032259">
    <property type="term" value="P:methylation"/>
    <property type="evidence" value="ECO:0007669"/>
    <property type="project" value="UniProtKB-KW"/>
</dbReference>
<evidence type="ECO:0000256" key="2">
    <source>
        <dbReference type="ARBA" id="ARBA00022679"/>
    </source>
</evidence>
<dbReference type="PANTHER" id="PTHR13610:SF11">
    <property type="entry name" value="METHYLTRANSFERASE DOMAIN-CONTAINING PROTEIN"/>
    <property type="match status" value="1"/>
</dbReference>
<evidence type="ECO:0000313" key="6">
    <source>
        <dbReference type="EMBL" id="OKH13949.1"/>
    </source>
</evidence>
<dbReference type="Gene3D" id="3.40.50.150">
    <property type="entry name" value="Vaccinia Virus protein VP39"/>
    <property type="match status" value="1"/>
</dbReference>
<name>A0A1U7GZJ1_9CYAN</name>
<accession>A0A1U7GZJ1</accession>
<keyword evidence="2 6" id="KW-0808">Transferase</keyword>
<keyword evidence="4" id="KW-0732">Signal</keyword>
<dbReference type="PROSITE" id="PS51257">
    <property type="entry name" value="PROKAR_LIPOPROTEIN"/>
    <property type="match status" value="1"/>
</dbReference>
<evidence type="ECO:0000256" key="3">
    <source>
        <dbReference type="ARBA" id="ARBA00022691"/>
    </source>
</evidence>
<dbReference type="AlphaFoldDB" id="A0A1U7GZJ1"/>
<feature type="signal peptide" evidence="4">
    <location>
        <begin position="1"/>
        <end position="23"/>
    </location>
</feature>
<reference evidence="6 7" key="1">
    <citation type="submission" date="2016-11" db="EMBL/GenBank/DDBJ databases">
        <title>Draft Genome Sequences of Nine Cyanobacterial Strains from Diverse Habitats.</title>
        <authorList>
            <person name="Zhu T."/>
            <person name="Hou S."/>
            <person name="Lu X."/>
            <person name="Hess W.R."/>
        </authorList>
    </citation>
    <scope>NUCLEOTIDE SEQUENCE [LARGE SCALE GENOMIC DNA]</scope>
    <source>
        <strain evidence="6 7">NIES-592</strain>
    </source>
</reference>
<dbReference type="RefSeq" id="WP_073555799.1">
    <property type="nucleotide sequence ID" value="NZ_MRCA01000005.1"/>
</dbReference>
<dbReference type="CDD" id="cd02440">
    <property type="entry name" value="AdoMet_MTases"/>
    <property type="match status" value="1"/>
</dbReference>
<dbReference type="EMBL" id="MRCA01000005">
    <property type="protein sequence ID" value="OKH13949.1"/>
    <property type="molecule type" value="Genomic_DNA"/>
</dbReference>
<feature type="chain" id="PRO_5013364285" evidence="4">
    <location>
        <begin position="24"/>
        <end position="208"/>
    </location>
</feature>
<evidence type="ECO:0000259" key="5">
    <source>
        <dbReference type="Pfam" id="PF13847"/>
    </source>
</evidence>
<dbReference type="InterPro" id="IPR026170">
    <property type="entry name" value="FAM173A/B"/>
</dbReference>
<dbReference type="InterPro" id="IPR025714">
    <property type="entry name" value="Methyltranfer_dom"/>
</dbReference>
<evidence type="ECO:0000256" key="1">
    <source>
        <dbReference type="ARBA" id="ARBA00022603"/>
    </source>
</evidence>
<dbReference type="OrthoDB" id="281208at2"/>
<evidence type="ECO:0000313" key="7">
    <source>
        <dbReference type="Proteomes" id="UP000186391"/>
    </source>
</evidence>
<dbReference type="InterPro" id="IPR029063">
    <property type="entry name" value="SAM-dependent_MTases_sf"/>
</dbReference>
<organism evidence="6 7">
    <name type="scientific">Fischerella major NIES-592</name>
    <dbReference type="NCBI Taxonomy" id="210994"/>
    <lineage>
        <taxon>Bacteria</taxon>
        <taxon>Bacillati</taxon>
        <taxon>Cyanobacteriota</taxon>
        <taxon>Cyanophyceae</taxon>
        <taxon>Nostocales</taxon>
        <taxon>Hapalosiphonaceae</taxon>
        <taxon>Fischerella</taxon>
    </lineage>
</organism>
<dbReference type="PANTHER" id="PTHR13610">
    <property type="entry name" value="METHYLTRANSFERASE DOMAIN-CONTAINING PROTEIN"/>
    <property type="match status" value="1"/>
</dbReference>